<reference evidence="1 2" key="1">
    <citation type="journal article" date="2012" name="Eukaryot. Cell">
        <title>Draft genome sequence of CBS 2479, the standard type strain of Trichosporon asahii.</title>
        <authorList>
            <person name="Yang R.Y."/>
            <person name="Li H.T."/>
            <person name="Zhu H."/>
            <person name="Zhou G.P."/>
            <person name="Wang M."/>
            <person name="Wang L."/>
        </authorList>
    </citation>
    <scope>NUCLEOTIDE SEQUENCE [LARGE SCALE GENOMIC DNA]</scope>
    <source>
        <strain evidence="2">ATCC 90039 / CBS 2479 / JCM 2466 / KCTC 7840 / NCYC 2677 / UAMH 7654</strain>
    </source>
</reference>
<dbReference type="GO" id="GO:0005777">
    <property type="term" value="C:peroxisome"/>
    <property type="evidence" value="ECO:0007669"/>
    <property type="project" value="TreeGrafter"/>
</dbReference>
<dbReference type="Proteomes" id="UP000002748">
    <property type="component" value="Unassembled WGS sequence"/>
</dbReference>
<dbReference type="Gene3D" id="3.90.226.10">
    <property type="entry name" value="2-enoyl-CoA Hydratase, Chain A, domain 1"/>
    <property type="match status" value="1"/>
</dbReference>
<dbReference type="PANTHER" id="PTHR11941">
    <property type="entry name" value="ENOYL-COA HYDRATASE-RELATED"/>
    <property type="match status" value="1"/>
</dbReference>
<dbReference type="VEuPathDB" id="FungiDB:A1Q1_05298"/>
<dbReference type="EMBL" id="ALBS01000303">
    <property type="protein sequence ID" value="EJT46177.1"/>
    <property type="molecule type" value="Genomic_DNA"/>
</dbReference>
<organism evidence="1 2">
    <name type="scientific">Trichosporon asahii var. asahii (strain ATCC 90039 / CBS 2479 / JCM 2466 / KCTC 7840 / NBRC 103889/ NCYC 2677 / UAMH 7654)</name>
    <name type="common">Yeast</name>
    <dbReference type="NCBI Taxonomy" id="1186058"/>
    <lineage>
        <taxon>Eukaryota</taxon>
        <taxon>Fungi</taxon>
        <taxon>Dikarya</taxon>
        <taxon>Basidiomycota</taxon>
        <taxon>Agaricomycotina</taxon>
        <taxon>Tremellomycetes</taxon>
        <taxon>Trichosporonales</taxon>
        <taxon>Trichosporonaceae</taxon>
        <taxon>Trichosporon</taxon>
    </lineage>
</organism>
<sequence length="228" mass="24448">MPEHVRVAQTDDEVWMVFMNSEPNNQLTAEFIGQLNGALDNVEQQWKDAGSKGGALVITSQIPKSFSAGIAEADSKDTKFINEVFEPLKTRLLTYPLVTIAAINGDALGAGFLLALLCDHRTIHSSKGTYSLQDAVLGHSIPDILKVMMKDAKAAEDTAGGKVWSTDDLYDAGLVEEVIDNGGMNLGMLGERSGEIAAEKGEASADGKHGKSKLQKFKDVLSKVKGKL</sequence>
<dbReference type="HOGENOM" id="CLU_009834_3_1_1"/>
<dbReference type="InterPro" id="IPR001753">
    <property type="entry name" value="Enoyl-CoA_hydra/iso"/>
</dbReference>
<dbReference type="InterPro" id="IPR029045">
    <property type="entry name" value="ClpP/crotonase-like_dom_sf"/>
</dbReference>
<dbReference type="OrthoDB" id="1696280at2759"/>
<dbReference type="GeneID" id="25988810"/>
<name>J6ETT6_TRIAS</name>
<protein>
    <recommendedName>
        <fullName evidence="3">Enoyl-CoA hydratase/isomerase</fullName>
    </recommendedName>
</protein>
<proteinExistence type="predicted"/>
<gene>
    <name evidence="1" type="ORF">A1Q1_05298</name>
</gene>
<dbReference type="AlphaFoldDB" id="J6ETT6"/>
<evidence type="ECO:0008006" key="3">
    <source>
        <dbReference type="Google" id="ProtNLM"/>
    </source>
</evidence>
<comment type="caution">
    <text evidence="1">The sequence shown here is derived from an EMBL/GenBank/DDBJ whole genome shotgun (WGS) entry which is preliminary data.</text>
</comment>
<dbReference type="RefSeq" id="XP_014177505.1">
    <property type="nucleotide sequence ID" value="XM_014322030.1"/>
</dbReference>
<evidence type="ECO:0000313" key="1">
    <source>
        <dbReference type="EMBL" id="EJT46177.1"/>
    </source>
</evidence>
<dbReference type="GO" id="GO:0004165">
    <property type="term" value="F:delta(3)-delta(2)-enoyl-CoA isomerase activity"/>
    <property type="evidence" value="ECO:0007669"/>
    <property type="project" value="TreeGrafter"/>
</dbReference>
<dbReference type="GO" id="GO:0006635">
    <property type="term" value="P:fatty acid beta-oxidation"/>
    <property type="evidence" value="ECO:0007669"/>
    <property type="project" value="TreeGrafter"/>
</dbReference>
<dbReference type="Pfam" id="PF00378">
    <property type="entry name" value="ECH_1"/>
    <property type="match status" value="1"/>
</dbReference>
<accession>J6ETT6</accession>
<dbReference type="PANTHER" id="PTHR11941:SF75">
    <property type="entry name" value="ENOYL-COA HYDRATASE_ISOMERASE FAMILY PROTEIN"/>
    <property type="match status" value="1"/>
</dbReference>
<dbReference type="SUPFAM" id="SSF52096">
    <property type="entry name" value="ClpP/crotonase"/>
    <property type="match status" value="1"/>
</dbReference>
<evidence type="ECO:0000313" key="2">
    <source>
        <dbReference type="Proteomes" id="UP000002748"/>
    </source>
</evidence>
<dbReference type="KEGG" id="tasa:A1Q1_05298"/>